<evidence type="ECO:0000256" key="1">
    <source>
        <dbReference type="ARBA" id="ARBA00004170"/>
    </source>
</evidence>
<dbReference type="PROSITE" id="PS51339">
    <property type="entry name" value="PPASE_MYOTUBULARIN"/>
    <property type="match status" value="1"/>
</dbReference>
<dbReference type="PANTHER" id="PTHR10807">
    <property type="entry name" value="MYOTUBULARIN-RELATED"/>
    <property type="match status" value="1"/>
</dbReference>
<dbReference type="AlphaFoldDB" id="G5C6E9"/>
<accession>G5C6E9</accession>
<gene>
    <name evidence="13" type="ORF">GW7_05400</name>
</gene>
<evidence type="ECO:0000256" key="4">
    <source>
        <dbReference type="ARBA" id="ARBA00022490"/>
    </source>
</evidence>
<dbReference type="PROSITE" id="PS00383">
    <property type="entry name" value="TYR_PHOSPHATASE_1"/>
    <property type="match status" value="1"/>
</dbReference>
<evidence type="ECO:0000256" key="9">
    <source>
        <dbReference type="PIRSR" id="PIRSR630564-1"/>
    </source>
</evidence>
<dbReference type="InterPro" id="IPR030564">
    <property type="entry name" value="Myotubularin"/>
</dbReference>
<comment type="similarity">
    <text evidence="3">Belongs to the protein-tyrosine phosphatase family. Non-receptor class myotubularin subfamily.</text>
</comment>
<dbReference type="EMBL" id="JH173559">
    <property type="protein sequence ID" value="EHB17110.1"/>
    <property type="molecule type" value="Genomic_DNA"/>
</dbReference>
<dbReference type="SMART" id="SM00404">
    <property type="entry name" value="PTPc_motif"/>
    <property type="match status" value="1"/>
</dbReference>
<evidence type="ECO:0000313" key="14">
    <source>
        <dbReference type="Proteomes" id="UP000006813"/>
    </source>
</evidence>
<organism evidence="13 14">
    <name type="scientific">Heterocephalus glaber</name>
    <name type="common">Naked mole rat</name>
    <dbReference type="NCBI Taxonomy" id="10181"/>
    <lineage>
        <taxon>Eukaryota</taxon>
        <taxon>Metazoa</taxon>
        <taxon>Chordata</taxon>
        <taxon>Craniata</taxon>
        <taxon>Vertebrata</taxon>
        <taxon>Euteleostomi</taxon>
        <taxon>Mammalia</taxon>
        <taxon>Eutheria</taxon>
        <taxon>Euarchontoglires</taxon>
        <taxon>Glires</taxon>
        <taxon>Rodentia</taxon>
        <taxon>Hystricomorpha</taxon>
        <taxon>Bathyergidae</taxon>
        <taxon>Heterocephalus</taxon>
    </lineage>
</organism>
<dbReference type="Pfam" id="PF06602">
    <property type="entry name" value="Myotub-related"/>
    <property type="match status" value="2"/>
</dbReference>
<evidence type="ECO:0000256" key="2">
    <source>
        <dbReference type="ARBA" id="ARBA00004496"/>
    </source>
</evidence>
<evidence type="ECO:0000256" key="6">
    <source>
        <dbReference type="ARBA" id="ARBA00023136"/>
    </source>
</evidence>
<keyword evidence="4" id="KW-0963">Cytoplasm</keyword>
<dbReference type="GO" id="GO:0046716">
    <property type="term" value="P:muscle cell cellular homeostasis"/>
    <property type="evidence" value="ECO:0007669"/>
    <property type="project" value="TreeGrafter"/>
</dbReference>
<reference evidence="13 14" key="1">
    <citation type="journal article" date="2011" name="Nature">
        <title>Genome sequencing reveals insights into physiology and longevity of the naked mole rat.</title>
        <authorList>
            <person name="Kim E.B."/>
            <person name="Fang X."/>
            <person name="Fushan A.A."/>
            <person name="Huang Z."/>
            <person name="Lobanov A.V."/>
            <person name="Han L."/>
            <person name="Marino S.M."/>
            <person name="Sun X."/>
            <person name="Turanov A.A."/>
            <person name="Yang P."/>
            <person name="Yim S.H."/>
            <person name="Zhao X."/>
            <person name="Kasaikina M.V."/>
            <person name="Stoletzki N."/>
            <person name="Peng C."/>
            <person name="Polak P."/>
            <person name="Xiong Z."/>
            <person name="Kiezun A."/>
            <person name="Zhu Y."/>
            <person name="Chen Y."/>
            <person name="Kryukov G.V."/>
            <person name="Zhang Q."/>
            <person name="Peshkin L."/>
            <person name="Yang L."/>
            <person name="Bronson R.T."/>
            <person name="Buffenstein R."/>
            <person name="Wang B."/>
            <person name="Han C."/>
            <person name="Li Q."/>
            <person name="Chen L."/>
            <person name="Zhao W."/>
            <person name="Sunyaev S.R."/>
            <person name="Park T.J."/>
            <person name="Zhang G."/>
            <person name="Wang J."/>
            <person name="Gladyshev V.N."/>
        </authorList>
    </citation>
    <scope>NUCLEOTIDE SEQUENCE [LARGE SCALE GENOMIC DNA]</scope>
</reference>
<dbReference type="InterPro" id="IPR003595">
    <property type="entry name" value="Tyr_Pase_cat"/>
</dbReference>
<dbReference type="GO" id="GO:1902902">
    <property type="term" value="P:negative regulation of autophagosome assembly"/>
    <property type="evidence" value="ECO:0007669"/>
    <property type="project" value="TreeGrafter"/>
</dbReference>
<dbReference type="Proteomes" id="UP000006813">
    <property type="component" value="Unassembled WGS sequence"/>
</dbReference>
<dbReference type="InterPro" id="IPR016130">
    <property type="entry name" value="Tyr_Pase_AS"/>
</dbReference>
<feature type="domain" description="Myotubularin phosphatase" evidence="12">
    <location>
        <begin position="1"/>
        <end position="296"/>
    </location>
</feature>
<comment type="function">
    <text evidence="7">Lipid phosphatase which dephosphorylates phosphatidylinositol 3-monophosphate (PI3P) and phosphatidylinositol 3,5-bisphosphate (PI(3,5)P2). Has also been shown to dephosphorylate phosphotyrosine- and phosphoserine-containing peptides. Negatively regulates EGFR degradation through regulation of EGFR trafficking from the late endosome to the lysosome. Plays a role in vacuolar formation and morphology. Regulates desmin intermediate filament assembly and architecture. Plays a role in mitochondrial morphology and positioning. Required for skeletal muscle maintenance but not for myogenesis. In skeletal muscles, stabilizes MTMR12 protein levels.</text>
</comment>
<dbReference type="InterPro" id="IPR029021">
    <property type="entry name" value="Prot-tyrosine_phosphatase-like"/>
</dbReference>
<evidence type="ECO:0000259" key="12">
    <source>
        <dbReference type="PROSITE" id="PS51339"/>
    </source>
</evidence>
<dbReference type="GO" id="GO:0004438">
    <property type="term" value="F:phosphatidylinositol-3-phosphate phosphatase activity"/>
    <property type="evidence" value="ECO:0007669"/>
    <property type="project" value="TreeGrafter"/>
</dbReference>
<keyword evidence="5" id="KW-0443">Lipid metabolism</keyword>
<comment type="subunit">
    <text evidence="8">Heterodimer with MTMR12. Interacts with KMT2A/MLL1 (via SET domain). Interacts with DES in skeletal muscle but not in cardiac muscle. Interacts with SPEG.</text>
</comment>
<evidence type="ECO:0000256" key="11">
    <source>
        <dbReference type="SAM" id="MobiDB-lite"/>
    </source>
</evidence>
<protein>
    <submittedName>
        <fullName evidence="13">Myotubularin</fullName>
    </submittedName>
</protein>
<proteinExistence type="inferred from homology"/>
<dbReference type="STRING" id="10181.G5C6E9"/>
<dbReference type="GO" id="GO:0046856">
    <property type="term" value="P:phosphatidylinositol dephosphorylation"/>
    <property type="evidence" value="ECO:0007669"/>
    <property type="project" value="TreeGrafter"/>
</dbReference>
<evidence type="ECO:0000256" key="3">
    <source>
        <dbReference type="ARBA" id="ARBA00007471"/>
    </source>
</evidence>
<name>G5C6E9_HETGA</name>
<feature type="active site" description="Phosphocysteine intermediate" evidence="9">
    <location>
        <position position="133"/>
    </location>
</feature>
<dbReference type="GO" id="GO:0048311">
    <property type="term" value="P:mitochondrion distribution"/>
    <property type="evidence" value="ECO:0007669"/>
    <property type="project" value="TreeGrafter"/>
</dbReference>
<feature type="binding site" evidence="10">
    <location>
        <begin position="133"/>
        <end position="139"/>
    </location>
    <ligand>
        <name>substrate</name>
    </ligand>
</feature>
<evidence type="ECO:0000256" key="8">
    <source>
        <dbReference type="ARBA" id="ARBA00046801"/>
    </source>
</evidence>
<evidence type="ECO:0000256" key="7">
    <source>
        <dbReference type="ARBA" id="ARBA00045596"/>
    </source>
</evidence>
<dbReference type="GO" id="GO:0052629">
    <property type="term" value="F:phosphatidylinositol-3,5-bisphosphate 3-phosphatase activity"/>
    <property type="evidence" value="ECO:0007669"/>
    <property type="project" value="TreeGrafter"/>
</dbReference>
<dbReference type="SUPFAM" id="SSF52799">
    <property type="entry name" value="(Phosphotyrosine protein) phosphatases II"/>
    <property type="match status" value="1"/>
</dbReference>
<dbReference type="InParanoid" id="G5C6E9"/>
<evidence type="ECO:0000313" key="13">
    <source>
        <dbReference type="EMBL" id="EHB17110.1"/>
    </source>
</evidence>
<dbReference type="InterPro" id="IPR010569">
    <property type="entry name" value="Myotubularin-like_Pase_dom"/>
</dbReference>
<comment type="subcellular location">
    <subcellularLocation>
        <location evidence="2">Cytoplasm</location>
    </subcellularLocation>
    <subcellularLocation>
        <location evidence="1">Membrane</location>
        <topology evidence="1">Peripheral membrane protein</topology>
    </subcellularLocation>
</comment>
<evidence type="ECO:0000256" key="10">
    <source>
        <dbReference type="PIRSR" id="PIRSR630564-2"/>
    </source>
</evidence>
<evidence type="ECO:0000256" key="5">
    <source>
        <dbReference type="ARBA" id="ARBA00023098"/>
    </source>
</evidence>
<dbReference type="GO" id="GO:0016020">
    <property type="term" value="C:membrane"/>
    <property type="evidence" value="ECO:0007669"/>
    <property type="project" value="UniProtKB-SubCell"/>
</dbReference>
<feature type="region of interest" description="Disordered" evidence="11">
    <location>
        <begin position="338"/>
        <end position="358"/>
    </location>
</feature>
<sequence>MASASTKYYSHSLENESIKRTSQNGLNRDLTEEYRRQGLPNHHWRITFIKCYELCDMYPALLVVPYRASGLRRVAVFRSRNQIPVLSWIHPENKTVIVLESTHWLEHIKLVLTGAIQVADKVSSGKSSMLVHCSDGWDRSAQLTSLAMLMLDSFYRSIEGFKILVQKEWISFGHKFASRIGHGDKNHTDADRSPIFLQFIDCVWQMSKQFSTAFEFNERFLITILDHLYSCRFGTFLFNCESARERQKVPERTVLLWSVINSNKKKFKNPFYTKEINQVLYPVASMRHLELWVNYYIRWNPRIEQQQPNPVQQRYMELLALRYDYIKRLEDLELANSAKLSDPPTSPSQMMPHVQTHF</sequence>
<dbReference type="PANTHER" id="PTHR10807:SF69">
    <property type="entry name" value="MYOTUBULARIN"/>
    <property type="match status" value="1"/>
</dbReference>
<keyword evidence="6" id="KW-0472">Membrane</keyword>
<dbReference type="GO" id="GO:0005737">
    <property type="term" value="C:cytoplasm"/>
    <property type="evidence" value="ECO:0007669"/>
    <property type="project" value="UniProtKB-SubCell"/>
</dbReference>